<dbReference type="Proteomes" id="UP000254101">
    <property type="component" value="Unassembled WGS sequence"/>
</dbReference>
<dbReference type="OrthoDB" id="9801906at2"/>
<accession>A0A395LQ42</accession>
<dbReference type="AlphaFoldDB" id="A0A395LQ42"/>
<proteinExistence type="predicted"/>
<evidence type="ECO:0000313" key="1">
    <source>
        <dbReference type="EMBL" id="RDS76820.1"/>
    </source>
</evidence>
<reference evidence="1 2" key="1">
    <citation type="submission" date="2018-07" db="EMBL/GenBank/DDBJ databases">
        <title>Erythrobacter nanhaiensis sp. nov., a novel member of the genus Erythrobacter isolated from the South China Sea.</title>
        <authorList>
            <person name="Chen X."/>
            <person name="Liu J."/>
        </authorList>
    </citation>
    <scope>NUCLEOTIDE SEQUENCE [LARGE SCALE GENOMIC DNA]</scope>
    <source>
        <strain evidence="1 2">S-5</strain>
    </source>
</reference>
<organism evidence="1 2">
    <name type="scientific">Alteriqipengyuania lutimaris</name>
    <dbReference type="NCBI Taxonomy" id="1538146"/>
    <lineage>
        <taxon>Bacteria</taxon>
        <taxon>Pseudomonadati</taxon>
        <taxon>Pseudomonadota</taxon>
        <taxon>Alphaproteobacteria</taxon>
        <taxon>Sphingomonadales</taxon>
        <taxon>Erythrobacteraceae</taxon>
        <taxon>Alteriqipengyuania</taxon>
    </lineage>
</organism>
<sequence length="67" mass="7483">MLTTSSDQPARLQFGPNSFRVLRSGRFVPCAVTGEPIPLENLRYWSAEHQEAYASCEIATRRLTGQA</sequence>
<dbReference type="Pfam" id="PF09866">
    <property type="entry name" value="DUF2093"/>
    <property type="match status" value="1"/>
</dbReference>
<keyword evidence="2" id="KW-1185">Reference proteome</keyword>
<protein>
    <submittedName>
        <fullName evidence="1">DUF2093 domain-containing protein</fullName>
    </submittedName>
</protein>
<name>A0A395LQ42_9SPHN</name>
<comment type="caution">
    <text evidence="1">The sequence shown here is derived from an EMBL/GenBank/DDBJ whole genome shotgun (WGS) entry which is preliminary data.</text>
</comment>
<dbReference type="RefSeq" id="WP_115491041.1">
    <property type="nucleotide sequence ID" value="NZ_JACHWW010000001.1"/>
</dbReference>
<dbReference type="InterPro" id="IPR018661">
    <property type="entry name" value="DUF2093"/>
</dbReference>
<evidence type="ECO:0000313" key="2">
    <source>
        <dbReference type="Proteomes" id="UP000254101"/>
    </source>
</evidence>
<dbReference type="EMBL" id="QRBB01000001">
    <property type="protein sequence ID" value="RDS76820.1"/>
    <property type="molecule type" value="Genomic_DNA"/>
</dbReference>
<gene>
    <name evidence="1" type="ORF">DL238_03805</name>
</gene>